<feature type="transmembrane region" description="Helical" evidence="1">
    <location>
        <begin position="21"/>
        <end position="40"/>
    </location>
</feature>
<evidence type="ECO:0000313" key="3">
    <source>
        <dbReference type="Proteomes" id="UP000230922"/>
    </source>
</evidence>
<keyword evidence="1" id="KW-0472">Membrane</keyword>
<protein>
    <submittedName>
        <fullName evidence="2">Uncharacterized protein</fullName>
    </submittedName>
</protein>
<organism evidence="2 3">
    <name type="scientific">Candidatus Doudnabacteria bacterium CG10_big_fil_rev_8_21_14_0_10_42_18</name>
    <dbReference type="NCBI Taxonomy" id="1974552"/>
    <lineage>
        <taxon>Bacteria</taxon>
        <taxon>Candidatus Doudnaibacteriota</taxon>
    </lineage>
</organism>
<keyword evidence="1" id="KW-0812">Transmembrane</keyword>
<evidence type="ECO:0000256" key="1">
    <source>
        <dbReference type="SAM" id="Phobius"/>
    </source>
</evidence>
<name>A0A2H0VBL8_9BACT</name>
<proteinExistence type="predicted"/>
<reference evidence="3" key="1">
    <citation type="submission" date="2017-09" db="EMBL/GenBank/DDBJ databases">
        <title>Depth-based differentiation of microbial function through sediment-hosted aquifers and enrichment of novel symbionts in the deep terrestrial subsurface.</title>
        <authorList>
            <person name="Probst A.J."/>
            <person name="Ladd B."/>
            <person name="Jarett J.K."/>
            <person name="Geller-Mcgrath D.E."/>
            <person name="Sieber C.M.K."/>
            <person name="Emerson J.B."/>
            <person name="Anantharaman K."/>
            <person name="Thomas B.C."/>
            <person name="Malmstrom R."/>
            <person name="Stieglmeier M."/>
            <person name="Klingl A."/>
            <person name="Woyke T."/>
            <person name="Ryan C.M."/>
            <person name="Banfield J.F."/>
        </authorList>
    </citation>
    <scope>NUCLEOTIDE SEQUENCE [LARGE SCALE GENOMIC DNA]</scope>
</reference>
<comment type="caution">
    <text evidence="2">The sequence shown here is derived from an EMBL/GenBank/DDBJ whole genome shotgun (WGS) entry which is preliminary data.</text>
</comment>
<accession>A0A2H0VBL8</accession>
<dbReference type="Proteomes" id="UP000230922">
    <property type="component" value="Unassembled WGS sequence"/>
</dbReference>
<dbReference type="AlphaFoldDB" id="A0A2H0VBL8"/>
<sequence>MVQFAETGMLGYRIKDSNIRLRFFVIIFMGILAFGAVLFWKSQLLFVAEYQEFPITHYQVETRKQNLFKQIEFQNKMMRDSKEMEKYN</sequence>
<gene>
    <name evidence="2" type="ORF">COT92_00945</name>
</gene>
<keyword evidence="1" id="KW-1133">Transmembrane helix</keyword>
<evidence type="ECO:0000313" key="2">
    <source>
        <dbReference type="EMBL" id="PIR96476.1"/>
    </source>
</evidence>
<dbReference type="EMBL" id="PFAK01000015">
    <property type="protein sequence ID" value="PIR96476.1"/>
    <property type="molecule type" value="Genomic_DNA"/>
</dbReference>